<gene>
    <name evidence="11" type="ORF">NQ317_002538</name>
</gene>
<dbReference type="PANTHER" id="PTHR21137:SF35">
    <property type="entry name" value="ODORANT RECEPTOR 19A-RELATED"/>
    <property type="match status" value="1"/>
</dbReference>
<comment type="subcellular location">
    <subcellularLocation>
        <location evidence="1">Cell membrane</location>
        <topology evidence="1">Multi-pass membrane protein</topology>
    </subcellularLocation>
</comment>
<keyword evidence="7 10" id="KW-0472">Membrane</keyword>
<dbReference type="Pfam" id="PF02949">
    <property type="entry name" value="7tm_6"/>
    <property type="match status" value="1"/>
</dbReference>
<proteinExistence type="predicted"/>
<keyword evidence="8" id="KW-0675">Receptor</keyword>
<sequence length="86" mass="10042">MTPLNFIYSGQFALSMFIRLLVYYWYANEIMTESSDVGLALCSSRWYDQPEKVKKMLIMMLMRCNRFLCLEIGPFSTMTLATFLGV</sequence>
<keyword evidence="4 10" id="KW-0812">Transmembrane</keyword>
<comment type="caution">
    <text evidence="11">The sequence shown here is derived from an EMBL/GenBank/DDBJ whole genome shotgun (WGS) entry which is preliminary data.</text>
</comment>
<feature type="transmembrane region" description="Helical" evidence="10">
    <location>
        <begin position="64"/>
        <end position="84"/>
    </location>
</feature>
<keyword evidence="12" id="KW-1185">Reference proteome</keyword>
<evidence type="ECO:0000256" key="5">
    <source>
        <dbReference type="ARBA" id="ARBA00022725"/>
    </source>
</evidence>
<dbReference type="Proteomes" id="UP001162164">
    <property type="component" value="Unassembled WGS sequence"/>
</dbReference>
<evidence type="ECO:0000256" key="3">
    <source>
        <dbReference type="ARBA" id="ARBA00022606"/>
    </source>
</evidence>
<reference evidence="11" key="1">
    <citation type="journal article" date="2023" name="Insect Mol. Biol.">
        <title>Genome sequencing provides insights into the evolution of gene families encoding plant cell wall-degrading enzymes in longhorned beetles.</title>
        <authorList>
            <person name="Shin N.R."/>
            <person name="Okamura Y."/>
            <person name="Kirsch R."/>
            <person name="Pauchet Y."/>
        </authorList>
    </citation>
    <scope>NUCLEOTIDE SEQUENCE</scope>
    <source>
        <strain evidence="11">MMC_N1</strain>
    </source>
</reference>
<feature type="transmembrane region" description="Helical" evidence="10">
    <location>
        <begin position="6"/>
        <end position="26"/>
    </location>
</feature>
<evidence type="ECO:0000256" key="6">
    <source>
        <dbReference type="ARBA" id="ARBA00022989"/>
    </source>
</evidence>
<feature type="non-terminal residue" evidence="11">
    <location>
        <position position="86"/>
    </location>
</feature>
<evidence type="ECO:0000313" key="11">
    <source>
        <dbReference type="EMBL" id="KAJ8976063.1"/>
    </source>
</evidence>
<evidence type="ECO:0000256" key="1">
    <source>
        <dbReference type="ARBA" id="ARBA00004651"/>
    </source>
</evidence>
<evidence type="ECO:0000256" key="8">
    <source>
        <dbReference type="ARBA" id="ARBA00023170"/>
    </source>
</evidence>
<name>A0ABQ9JDM3_9CUCU</name>
<dbReference type="EMBL" id="JAPWTJ010000731">
    <property type="protein sequence ID" value="KAJ8976063.1"/>
    <property type="molecule type" value="Genomic_DNA"/>
</dbReference>
<keyword evidence="3" id="KW-0716">Sensory transduction</keyword>
<evidence type="ECO:0000313" key="12">
    <source>
        <dbReference type="Proteomes" id="UP001162164"/>
    </source>
</evidence>
<organism evidence="11 12">
    <name type="scientific">Molorchus minor</name>
    <dbReference type="NCBI Taxonomy" id="1323400"/>
    <lineage>
        <taxon>Eukaryota</taxon>
        <taxon>Metazoa</taxon>
        <taxon>Ecdysozoa</taxon>
        <taxon>Arthropoda</taxon>
        <taxon>Hexapoda</taxon>
        <taxon>Insecta</taxon>
        <taxon>Pterygota</taxon>
        <taxon>Neoptera</taxon>
        <taxon>Endopterygota</taxon>
        <taxon>Coleoptera</taxon>
        <taxon>Polyphaga</taxon>
        <taxon>Cucujiformia</taxon>
        <taxon>Chrysomeloidea</taxon>
        <taxon>Cerambycidae</taxon>
        <taxon>Lamiinae</taxon>
        <taxon>Monochamini</taxon>
        <taxon>Molorchus</taxon>
    </lineage>
</organism>
<evidence type="ECO:0000256" key="10">
    <source>
        <dbReference type="SAM" id="Phobius"/>
    </source>
</evidence>
<evidence type="ECO:0000256" key="7">
    <source>
        <dbReference type="ARBA" id="ARBA00023136"/>
    </source>
</evidence>
<keyword evidence="5" id="KW-0552">Olfaction</keyword>
<evidence type="ECO:0008006" key="13">
    <source>
        <dbReference type="Google" id="ProtNLM"/>
    </source>
</evidence>
<keyword evidence="6 10" id="KW-1133">Transmembrane helix</keyword>
<keyword evidence="9" id="KW-0807">Transducer</keyword>
<evidence type="ECO:0000256" key="9">
    <source>
        <dbReference type="ARBA" id="ARBA00023224"/>
    </source>
</evidence>
<evidence type="ECO:0000256" key="4">
    <source>
        <dbReference type="ARBA" id="ARBA00022692"/>
    </source>
</evidence>
<accession>A0ABQ9JDM3</accession>
<protein>
    <recommendedName>
        <fullName evidence="13">Odorant receptor</fullName>
    </recommendedName>
</protein>
<keyword evidence="2" id="KW-1003">Cell membrane</keyword>
<dbReference type="InterPro" id="IPR004117">
    <property type="entry name" value="7tm6_olfct_rcpt"/>
</dbReference>
<evidence type="ECO:0000256" key="2">
    <source>
        <dbReference type="ARBA" id="ARBA00022475"/>
    </source>
</evidence>
<dbReference type="PANTHER" id="PTHR21137">
    <property type="entry name" value="ODORANT RECEPTOR"/>
    <property type="match status" value="1"/>
</dbReference>